<feature type="compositionally biased region" description="Acidic residues" evidence="1">
    <location>
        <begin position="304"/>
        <end position="315"/>
    </location>
</feature>
<feature type="compositionally biased region" description="Low complexity" evidence="1">
    <location>
        <begin position="79"/>
        <end position="91"/>
    </location>
</feature>
<name>A0A9P6CIY9_9AGAR</name>
<dbReference type="OrthoDB" id="3129765at2759"/>
<protein>
    <submittedName>
        <fullName evidence="2">Uncharacterized protein</fullName>
    </submittedName>
</protein>
<organism evidence="2 3">
    <name type="scientific">Collybia nuda</name>
    <dbReference type="NCBI Taxonomy" id="64659"/>
    <lineage>
        <taxon>Eukaryota</taxon>
        <taxon>Fungi</taxon>
        <taxon>Dikarya</taxon>
        <taxon>Basidiomycota</taxon>
        <taxon>Agaricomycotina</taxon>
        <taxon>Agaricomycetes</taxon>
        <taxon>Agaricomycetidae</taxon>
        <taxon>Agaricales</taxon>
        <taxon>Tricholomatineae</taxon>
        <taxon>Clitocybaceae</taxon>
        <taxon>Collybia</taxon>
    </lineage>
</organism>
<evidence type="ECO:0000313" key="2">
    <source>
        <dbReference type="EMBL" id="KAF9462308.1"/>
    </source>
</evidence>
<reference evidence="2" key="1">
    <citation type="submission" date="2020-11" db="EMBL/GenBank/DDBJ databases">
        <authorList>
            <consortium name="DOE Joint Genome Institute"/>
            <person name="Ahrendt S."/>
            <person name="Riley R."/>
            <person name="Andreopoulos W."/>
            <person name="Labutti K."/>
            <person name="Pangilinan J."/>
            <person name="Ruiz-Duenas F.J."/>
            <person name="Barrasa J.M."/>
            <person name="Sanchez-Garcia M."/>
            <person name="Camarero S."/>
            <person name="Miyauchi S."/>
            <person name="Serrano A."/>
            <person name="Linde D."/>
            <person name="Babiker R."/>
            <person name="Drula E."/>
            <person name="Ayuso-Fernandez I."/>
            <person name="Pacheco R."/>
            <person name="Padilla G."/>
            <person name="Ferreira P."/>
            <person name="Barriuso J."/>
            <person name="Kellner H."/>
            <person name="Castanera R."/>
            <person name="Alfaro M."/>
            <person name="Ramirez L."/>
            <person name="Pisabarro A.G."/>
            <person name="Kuo A."/>
            <person name="Tritt A."/>
            <person name="Lipzen A."/>
            <person name="He G."/>
            <person name="Yan M."/>
            <person name="Ng V."/>
            <person name="Cullen D."/>
            <person name="Martin F."/>
            <person name="Rosso M.-N."/>
            <person name="Henrissat B."/>
            <person name="Hibbett D."/>
            <person name="Martinez A.T."/>
            <person name="Grigoriev I.V."/>
        </authorList>
    </citation>
    <scope>NUCLEOTIDE SEQUENCE</scope>
    <source>
        <strain evidence="2">CBS 247.69</strain>
    </source>
</reference>
<feature type="compositionally biased region" description="Polar residues" evidence="1">
    <location>
        <begin position="92"/>
        <end position="102"/>
    </location>
</feature>
<feature type="region of interest" description="Disordered" evidence="1">
    <location>
        <begin position="286"/>
        <end position="352"/>
    </location>
</feature>
<accession>A0A9P6CIY9</accession>
<keyword evidence="3" id="KW-1185">Reference proteome</keyword>
<evidence type="ECO:0000313" key="3">
    <source>
        <dbReference type="Proteomes" id="UP000807353"/>
    </source>
</evidence>
<sequence>MQMTDPDEQRERQDSRGNDLAARIPVTRMPSGLDRPRVHVRPIAPPLPDKPHRGRGRGHGQTTTPSTGNLAPRQPDFSLGNNNLQGFGQNLPRSQGQYQSHGQAAPPTTGDSLGNNNLLGFGQNLAQGQYHNLGLDNPASEPVNRHGRPCGPMHNITSGIADPALNNIHHGHIAHREQNANHRASRQAQIYQQQRQQKQDEFFDWLQGELCRIRETAAQQEAEHNRQMQEALIRQQTFDQWRQEYNADLDWIDGDNANIVNQDDPNFQSQEDQQFIAGQDAMPAQPFQPAQLQNPGADGADNGGDGDDDDPDDPDIPGGPAIPPAIPNHHLPVPTGQAPYQEPPVRHSLGPMNLICSKCGAKHFEDEK</sequence>
<feature type="compositionally biased region" description="Basic and acidic residues" evidence="1">
    <location>
        <begin position="7"/>
        <end position="17"/>
    </location>
</feature>
<dbReference type="EMBL" id="MU150273">
    <property type="protein sequence ID" value="KAF9462308.1"/>
    <property type="molecule type" value="Genomic_DNA"/>
</dbReference>
<comment type="caution">
    <text evidence="2">The sequence shown here is derived from an EMBL/GenBank/DDBJ whole genome shotgun (WGS) entry which is preliminary data.</text>
</comment>
<gene>
    <name evidence="2" type="ORF">BDZ94DRAFT_1309777</name>
</gene>
<dbReference type="Proteomes" id="UP000807353">
    <property type="component" value="Unassembled WGS sequence"/>
</dbReference>
<feature type="region of interest" description="Disordered" evidence="1">
    <location>
        <begin position="1"/>
        <end position="120"/>
    </location>
</feature>
<proteinExistence type="predicted"/>
<evidence type="ECO:0000256" key="1">
    <source>
        <dbReference type="SAM" id="MobiDB-lite"/>
    </source>
</evidence>
<dbReference type="AlphaFoldDB" id="A0A9P6CIY9"/>